<gene>
    <name evidence="15" type="ORF">QT711_03825</name>
</gene>
<dbReference type="Gene3D" id="3.40.1280.10">
    <property type="match status" value="1"/>
</dbReference>
<comment type="similarity">
    <text evidence="2 12">Belongs to the RNA methyltransferase RsmE family.</text>
</comment>
<dbReference type="Pfam" id="PF20260">
    <property type="entry name" value="PUA_4"/>
    <property type="match status" value="1"/>
</dbReference>
<dbReference type="Proteomes" id="UP001282284">
    <property type="component" value="Unassembled WGS sequence"/>
</dbReference>
<keyword evidence="5 12" id="KW-0963">Cytoplasm</keyword>
<dbReference type="CDD" id="cd18084">
    <property type="entry name" value="RsmE-like"/>
    <property type="match status" value="1"/>
</dbReference>
<dbReference type="SUPFAM" id="SSF75217">
    <property type="entry name" value="alpha/beta knot"/>
    <property type="match status" value="1"/>
</dbReference>
<evidence type="ECO:0000256" key="7">
    <source>
        <dbReference type="ARBA" id="ARBA00022603"/>
    </source>
</evidence>
<dbReference type="NCBIfam" id="TIGR00046">
    <property type="entry name" value="RsmE family RNA methyltransferase"/>
    <property type="match status" value="1"/>
</dbReference>
<dbReference type="RefSeq" id="WP_317942190.1">
    <property type="nucleotide sequence ID" value="NZ_JAUBDI010000002.1"/>
</dbReference>
<accession>A0ABU4G5X2</accession>
<dbReference type="EMBL" id="JAUBDI010000002">
    <property type="protein sequence ID" value="MDW0112301.1"/>
    <property type="molecule type" value="Genomic_DNA"/>
</dbReference>
<evidence type="ECO:0000256" key="5">
    <source>
        <dbReference type="ARBA" id="ARBA00022490"/>
    </source>
</evidence>
<dbReference type="InterPro" id="IPR046887">
    <property type="entry name" value="RsmE_PUA-like"/>
</dbReference>
<evidence type="ECO:0000256" key="12">
    <source>
        <dbReference type="PIRNR" id="PIRNR015601"/>
    </source>
</evidence>
<keyword evidence="7 12" id="KW-0489">Methyltransferase</keyword>
<evidence type="ECO:0000256" key="4">
    <source>
        <dbReference type="ARBA" id="ARBA00013673"/>
    </source>
</evidence>
<dbReference type="GO" id="GO:0008168">
    <property type="term" value="F:methyltransferase activity"/>
    <property type="evidence" value="ECO:0007669"/>
    <property type="project" value="UniProtKB-KW"/>
</dbReference>
<organism evidence="15 16">
    <name type="scientific">Sporosarcina saromensis</name>
    <dbReference type="NCBI Taxonomy" id="359365"/>
    <lineage>
        <taxon>Bacteria</taxon>
        <taxon>Bacillati</taxon>
        <taxon>Bacillota</taxon>
        <taxon>Bacilli</taxon>
        <taxon>Bacillales</taxon>
        <taxon>Caryophanaceae</taxon>
        <taxon>Sporosarcina</taxon>
    </lineage>
</organism>
<evidence type="ECO:0000256" key="8">
    <source>
        <dbReference type="ARBA" id="ARBA00022679"/>
    </source>
</evidence>
<comment type="caution">
    <text evidence="15">The sequence shown here is derived from an EMBL/GenBank/DDBJ whole genome shotgun (WGS) entry which is preliminary data.</text>
</comment>
<evidence type="ECO:0000256" key="3">
    <source>
        <dbReference type="ARBA" id="ARBA00012328"/>
    </source>
</evidence>
<proteinExistence type="inferred from homology"/>
<feature type="domain" description="Ribosomal RNA small subunit methyltransferase E PUA-like" evidence="14">
    <location>
        <begin position="18"/>
        <end position="62"/>
    </location>
</feature>
<evidence type="ECO:0000256" key="10">
    <source>
        <dbReference type="ARBA" id="ARBA00025699"/>
    </source>
</evidence>
<dbReference type="PIRSF" id="PIRSF015601">
    <property type="entry name" value="MTase_slr0722"/>
    <property type="match status" value="1"/>
</dbReference>
<dbReference type="InterPro" id="IPR006700">
    <property type="entry name" value="RsmE"/>
</dbReference>
<protein>
    <recommendedName>
        <fullName evidence="4 12">Ribosomal RNA small subunit methyltransferase E</fullName>
        <ecNumber evidence="3 12">2.1.1.193</ecNumber>
    </recommendedName>
</protein>
<reference evidence="15 16" key="1">
    <citation type="submission" date="2023-06" db="EMBL/GenBank/DDBJ databases">
        <title>Sporosarcina sp. nov., isolated from Korean traditional fermented seafood 'Jeotgal'.</title>
        <authorList>
            <person name="Yang A.I."/>
            <person name="Shin N.-R."/>
        </authorList>
    </citation>
    <scope>NUCLEOTIDE SEQUENCE [LARGE SCALE GENOMIC DNA]</scope>
    <source>
        <strain evidence="15 16">KCTC13119</strain>
    </source>
</reference>
<comment type="catalytic activity">
    <reaction evidence="11 12">
        <text>uridine(1498) in 16S rRNA + S-adenosyl-L-methionine = N(3)-methyluridine(1498) in 16S rRNA + S-adenosyl-L-homocysteine + H(+)</text>
        <dbReference type="Rhea" id="RHEA:42920"/>
        <dbReference type="Rhea" id="RHEA-COMP:10283"/>
        <dbReference type="Rhea" id="RHEA-COMP:10284"/>
        <dbReference type="ChEBI" id="CHEBI:15378"/>
        <dbReference type="ChEBI" id="CHEBI:57856"/>
        <dbReference type="ChEBI" id="CHEBI:59789"/>
        <dbReference type="ChEBI" id="CHEBI:65315"/>
        <dbReference type="ChEBI" id="CHEBI:74502"/>
        <dbReference type="EC" id="2.1.1.193"/>
    </reaction>
</comment>
<comment type="subcellular location">
    <subcellularLocation>
        <location evidence="1 12">Cytoplasm</location>
    </subcellularLocation>
</comment>
<evidence type="ECO:0000256" key="2">
    <source>
        <dbReference type="ARBA" id="ARBA00005528"/>
    </source>
</evidence>
<dbReference type="NCBIfam" id="NF008691">
    <property type="entry name" value="PRK11713.1-4"/>
    <property type="match status" value="1"/>
</dbReference>
<evidence type="ECO:0000256" key="9">
    <source>
        <dbReference type="ARBA" id="ARBA00022691"/>
    </source>
</evidence>
<sequence length="246" mass="27136">MQRYFLDTPFSNEGNATITGEDSKHIVKVMRMTVGDTLIAVSEGEACVASIIQTQPDGVTIKRQEGSLPLNEMPVKVTIACGLPKGDKLDLIVQKGTELGMHAVIPFEAERSIVKWDAKKGDKKVERLRKIAKEAAEQCHRTVIPNVSEPLSFKQLIQVSSQYDVCLYADEEDAKSDRPNKIAERLKNVYDKQSVLVVFGPEGGLSRKETASMSTAGFLSVSLGPRILRTETAPLYVLSAMSYEFE</sequence>
<evidence type="ECO:0000256" key="11">
    <source>
        <dbReference type="ARBA" id="ARBA00047944"/>
    </source>
</evidence>
<dbReference type="EC" id="2.1.1.193" evidence="3 12"/>
<evidence type="ECO:0000256" key="1">
    <source>
        <dbReference type="ARBA" id="ARBA00004496"/>
    </source>
</evidence>
<keyword evidence="9 12" id="KW-0949">S-adenosyl-L-methionine</keyword>
<dbReference type="SUPFAM" id="SSF88697">
    <property type="entry name" value="PUA domain-like"/>
    <property type="match status" value="1"/>
</dbReference>
<dbReference type="InterPro" id="IPR029026">
    <property type="entry name" value="tRNA_m1G_MTases_N"/>
</dbReference>
<evidence type="ECO:0000259" key="13">
    <source>
        <dbReference type="Pfam" id="PF04452"/>
    </source>
</evidence>
<feature type="domain" description="Ribosomal RNA small subunit methyltransferase E methyltransferase" evidence="13">
    <location>
        <begin position="72"/>
        <end position="242"/>
    </location>
</feature>
<dbReference type="PANTHER" id="PTHR30027:SF3">
    <property type="entry name" value="16S RRNA (URACIL(1498)-N(3))-METHYLTRANSFERASE"/>
    <property type="match status" value="1"/>
</dbReference>
<keyword evidence="16" id="KW-1185">Reference proteome</keyword>
<evidence type="ECO:0000313" key="16">
    <source>
        <dbReference type="Proteomes" id="UP001282284"/>
    </source>
</evidence>
<evidence type="ECO:0000313" key="15">
    <source>
        <dbReference type="EMBL" id="MDW0112301.1"/>
    </source>
</evidence>
<evidence type="ECO:0000259" key="14">
    <source>
        <dbReference type="Pfam" id="PF20260"/>
    </source>
</evidence>
<dbReference type="Gene3D" id="2.40.240.20">
    <property type="entry name" value="Hypothetical PUA domain-like, domain 1"/>
    <property type="match status" value="1"/>
</dbReference>
<dbReference type="InterPro" id="IPR015947">
    <property type="entry name" value="PUA-like_sf"/>
</dbReference>
<keyword evidence="8 12" id="KW-0808">Transferase</keyword>
<dbReference type="GO" id="GO:0032259">
    <property type="term" value="P:methylation"/>
    <property type="evidence" value="ECO:0007669"/>
    <property type="project" value="UniProtKB-KW"/>
</dbReference>
<dbReference type="InterPro" id="IPR046886">
    <property type="entry name" value="RsmE_MTase_dom"/>
</dbReference>
<dbReference type="PANTHER" id="PTHR30027">
    <property type="entry name" value="RIBOSOMAL RNA SMALL SUBUNIT METHYLTRANSFERASE E"/>
    <property type="match status" value="1"/>
</dbReference>
<evidence type="ECO:0000256" key="6">
    <source>
        <dbReference type="ARBA" id="ARBA00022552"/>
    </source>
</evidence>
<keyword evidence="6 12" id="KW-0698">rRNA processing</keyword>
<dbReference type="InterPro" id="IPR029028">
    <property type="entry name" value="Alpha/beta_knot_MTases"/>
</dbReference>
<name>A0ABU4G5X2_9BACL</name>
<comment type="function">
    <text evidence="10 12">Specifically methylates the N3 position of the uracil ring of uridine 1498 (m3U1498) in 16S rRNA. Acts on the fully assembled 30S ribosomal subunit.</text>
</comment>
<dbReference type="Pfam" id="PF04452">
    <property type="entry name" value="Methyltrans_RNA"/>
    <property type="match status" value="1"/>
</dbReference>